<gene>
    <name evidence="1" type="ORF">DHEL01_v212886</name>
</gene>
<dbReference type="Proteomes" id="UP000094444">
    <property type="component" value="Unassembled WGS sequence"/>
</dbReference>
<evidence type="ECO:0000313" key="2">
    <source>
        <dbReference type="Proteomes" id="UP000094444"/>
    </source>
</evidence>
<dbReference type="OrthoDB" id="5428863at2759"/>
<protein>
    <submittedName>
        <fullName evidence="1">Uncharacterized protein</fullName>
    </submittedName>
</protein>
<name>A0A2P5HEQ2_DIAHE</name>
<dbReference type="EMBL" id="MAVT02003334">
    <property type="protein sequence ID" value="POS68720.1"/>
    <property type="molecule type" value="Genomic_DNA"/>
</dbReference>
<comment type="caution">
    <text evidence="1">The sequence shown here is derived from an EMBL/GenBank/DDBJ whole genome shotgun (WGS) entry which is preliminary data.</text>
</comment>
<evidence type="ECO:0000313" key="1">
    <source>
        <dbReference type="EMBL" id="POS68720.1"/>
    </source>
</evidence>
<organism evidence="1 2">
    <name type="scientific">Diaporthe helianthi</name>
    <dbReference type="NCBI Taxonomy" id="158607"/>
    <lineage>
        <taxon>Eukaryota</taxon>
        <taxon>Fungi</taxon>
        <taxon>Dikarya</taxon>
        <taxon>Ascomycota</taxon>
        <taxon>Pezizomycotina</taxon>
        <taxon>Sordariomycetes</taxon>
        <taxon>Sordariomycetidae</taxon>
        <taxon>Diaporthales</taxon>
        <taxon>Diaporthaceae</taxon>
        <taxon>Diaporthe</taxon>
    </lineage>
</organism>
<accession>A0A2P5HEQ2</accession>
<reference evidence="1" key="1">
    <citation type="submission" date="2017-09" db="EMBL/GenBank/DDBJ databases">
        <title>Polyketide synthases of a Diaporthe helianthi virulent isolate.</title>
        <authorList>
            <person name="Baroncelli R."/>
        </authorList>
    </citation>
    <scope>NUCLEOTIDE SEQUENCE [LARGE SCALE GENOMIC DNA]</scope>
    <source>
        <strain evidence="1">7/96</strain>
    </source>
</reference>
<dbReference type="InParanoid" id="A0A2P5HEQ2"/>
<dbReference type="AlphaFoldDB" id="A0A2P5HEQ2"/>
<proteinExistence type="predicted"/>
<keyword evidence="2" id="KW-1185">Reference proteome</keyword>
<sequence>MDLIYKFAELTIVAAAGHGSDYGLPGVSTRRRDVLDPFVLDGVFTFGIHPQEDHQYWKTGRWHTRVCHGFNYIVKPLQDWRLLLHAKKRKLQGIYSLSGIPFVVPDQPEAGDSFVEESFLCGLLWLSKAGVVTPRPEPRPSYPSWNWANVRVWSITWMDEDYHAGNVQILNKVIYHACIVHIRFDVKVGKEPCAFAEFAKASHV</sequence>